<evidence type="ECO:0000259" key="6">
    <source>
        <dbReference type="Pfam" id="PF12026"/>
    </source>
</evidence>
<evidence type="ECO:0000313" key="9">
    <source>
        <dbReference type="WBParaSite" id="EN70_5742"/>
    </source>
</evidence>
<feature type="compositionally biased region" description="Polar residues" evidence="4">
    <location>
        <begin position="201"/>
        <end position="233"/>
    </location>
</feature>
<feature type="region of interest" description="Disordered" evidence="4">
    <location>
        <begin position="147"/>
        <end position="171"/>
    </location>
</feature>
<dbReference type="GO" id="GO:0007169">
    <property type="term" value="P:cell surface receptor protein tyrosine kinase signaling pathway"/>
    <property type="evidence" value="ECO:0007669"/>
    <property type="project" value="TreeGrafter"/>
</dbReference>
<dbReference type="InterPro" id="IPR021901">
    <property type="entry name" value="CAS_C"/>
</dbReference>
<keyword evidence="3" id="KW-0597">Phosphoprotein</keyword>
<comment type="subcellular location">
    <subcellularLocation>
        <location evidence="1">Cytoplasm</location>
    </subcellularLocation>
</comment>
<feature type="compositionally biased region" description="Polar residues" evidence="4">
    <location>
        <begin position="374"/>
        <end position="393"/>
    </location>
</feature>
<name>A0A1I7VSB8_LOALO</name>
<evidence type="ECO:0000313" key="7">
    <source>
        <dbReference type="EMBL" id="EFO23989.1"/>
    </source>
</evidence>
<feature type="region of interest" description="Disordered" evidence="4">
    <location>
        <begin position="371"/>
        <end position="393"/>
    </location>
</feature>
<accession>A0A1I7VSB8</accession>
<dbReference type="Proteomes" id="UP000095285">
    <property type="component" value="Unassembled WGS sequence"/>
</dbReference>
<feature type="region of interest" description="Disordered" evidence="4">
    <location>
        <begin position="1"/>
        <end position="83"/>
    </location>
</feature>
<keyword evidence="8" id="KW-1185">Reference proteome</keyword>
<dbReference type="eggNOG" id="ENOG502QQHE">
    <property type="taxonomic scope" value="Eukaryota"/>
</dbReference>
<feature type="region of interest" description="Disordered" evidence="4">
    <location>
        <begin position="183"/>
        <end position="239"/>
    </location>
</feature>
<dbReference type="InterPro" id="IPR014928">
    <property type="entry name" value="Serine_rich_dom"/>
</dbReference>
<dbReference type="EMBL" id="JH712130">
    <property type="protein sequence ID" value="EFO23989.1"/>
    <property type="molecule type" value="Genomic_DNA"/>
</dbReference>
<dbReference type="PANTHER" id="PTHR10654:SF18">
    <property type="entry name" value="IP17195P"/>
    <property type="match status" value="1"/>
</dbReference>
<dbReference type="GO" id="GO:0016477">
    <property type="term" value="P:cell migration"/>
    <property type="evidence" value="ECO:0007669"/>
    <property type="project" value="TreeGrafter"/>
</dbReference>
<dbReference type="CTD" id="9941899"/>
<reference evidence="7 8" key="1">
    <citation type="submission" date="2012-04" db="EMBL/GenBank/DDBJ databases">
        <title>The Genome Sequence of Loa loa.</title>
        <authorList>
            <consortium name="The Broad Institute Genome Sequencing Platform"/>
            <consortium name="Broad Institute Genome Sequencing Center for Infectious Disease"/>
            <person name="Nutman T.B."/>
            <person name="Fink D.L."/>
            <person name="Russ C."/>
            <person name="Young S."/>
            <person name="Zeng Q."/>
            <person name="Gargeya S."/>
            <person name="Alvarado L."/>
            <person name="Berlin A."/>
            <person name="Chapman S.B."/>
            <person name="Chen Z."/>
            <person name="Freedman E."/>
            <person name="Gellesch M."/>
            <person name="Goldberg J."/>
            <person name="Griggs A."/>
            <person name="Gujja S."/>
            <person name="Heilman E.R."/>
            <person name="Heiman D."/>
            <person name="Howarth C."/>
            <person name="Mehta T."/>
            <person name="Neiman D."/>
            <person name="Pearson M."/>
            <person name="Roberts A."/>
            <person name="Saif S."/>
            <person name="Shea T."/>
            <person name="Shenoy N."/>
            <person name="Sisk P."/>
            <person name="Stolte C."/>
            <person name="Sykes S."/>
            <person name="White J."/>
            <person name="Yandava C."/>
            <person name="Haas B."/>
            <person name="Henn M.R."/>
            <person name="Nusbaum C."/>
            <person name="Birren B."/>
        </authorList>
    </citation>
    <scope>NUCLEOTIDE SEQUENCE [LARGE SCALE GENOMIC DNA]</scope>
</reference>
<evidence type="ECO:0000256" key="2">
    <source>
        <dbReference type="ARBA" id="ARBA00022490"/>
    </source>
</evidence>
<gene>
    <name evidence="7 9" type="ORF">LOAG_04493</name>
</gene>
<dbReference type="InterPro" id="IPR038319">
    <property type="entry name" value="Serine_rich_sf"/>
</dbReference>
<feature type="compositionally biased region" description="Low complexity" evidence="4">
    <location>
        <begin position="152"/>
        <end position="166"/>
    </location>
</feature>
<keyword evidence="2" id="KW-0963">Cytoplasm</keyword>
<organism evidence="8 9">
    <name type="scientific">Loa loa</name>
    <name type="common">Eye worm</name>
    <name type="synonym">Filaria loa</name>
    <dbReference type="NCBI Taxonomy" id="7209"/>
    <lineage>
        <taxon>Eukaryota</taxon>
        <taxon>Metazoa</taxon>
        <taxon>Ecdysozoa</taxon>
        <taxon>Nematoda</taxon>
        <taxon>Chromadorea</taxon>
        <taxon>Rhabditida</taxon>
        <taxon>Spirurina</taxon>
        <taxon>Spiruromorpha</taxon>
        <taxon>Filarioidea</taxon>
        <taxon>Onchocercidae</taxon>
        <taxon>Loa</taxon>
    </lineage>
</organism>
<proteinExistence type="predicted"/>
<accession>A0A1S0U295</accession>
<evidence type="ECO:0000313" key="8">
    <source>
        <dbReference type="Proteomes" id="UP000095285"/>
    </source>
</evidence>
<dbReference type="Gene3D" id="1.20.120.830">
    <property type="entry name" value="Serine-rich domain"/>
    <property type="match status" value="1"/>
</dbReference>
<evidence type="ECO:0000256" key="4">
    <source>
        <dbReference type="SAM" id="MobiDB-lite"/>
    </source>
</evidence>
<dbReference type="OMA" id="LMMPTLE"/>
<dbReference type="OrthoDB" id="5983572at2759"/>
<dbReference type="Pfam" id="PF12026">
    <property type="entry name" value="CAS_C"/>
    <property type="match status" value="1"/>
</dbReference>
<dbReference type="WBParaSite" id="EN70_5742">
    <property type="protein sequence ID" value="EN70_5742"/>
    <property type="gene ID" value="EN70_5742"/>
</dbReference>
<feature type="compositionally biased region" description="Low complexity" evidence="4">
    <location>
        <begin position="24"/>
        <end position="42"/>
    </location>
</feature>
<dbReference type="CDD" id="cd11564">
    <property type="entry name" value="FAT-like_CAS_C"/>
    <property type="match status" value="1"/>
</dbReference>
<sequence length="846" mass="92680">MRWCFSGGHISPPPPSQRKFLIPSTSSLNTTAGSSSSSNEVTSSDEDHRRINRRAEKLDSFTTNSSSRPSLTPKPKLDDRNIPISLNGEKESLQRLQKSSMLDNGSGCMDSVTRRLQKIGTTSTDDSSPKLTLDKSFVSKGRGLHWSTHLDSGTSGTTGGQNTCSSNESESGSVVINTTIIPHDEFSSSSPSSSGIVADMNDSNGESNQRTSATSSLSSCEPSSDVTESNFDSSRMGKTYRSRIDDPLALTQDHRQQQAAGHFNGVGGAAAIQRPQFERIREPSGLMMPTLEEKTEPSNRSILQGAFNNCNFSTILGMTDNAEPRFNLSLNLNNHRSFMQRSNRSSSIPPEGMLGNGYTLEDRFKRNGSMAPELTNQHHSQDSSGNSTTNEENIRKQTICSKLVEHYRQIESSVEKLDKCTAARAWRQPHILQQHIFDIKEHVEVITNSMNGFLDAACRIAVDIINPKGQELKQLLLPLKSSTAIITQLKQNLDSTGWTLGALSRPRNIYGTVPGSDALDQFLAVIKQLPVDCCKLIQWALLMVPSSGVRFLTNGLKGPLSCTNIITATNQSHDDPLLRMYETNGGTSVGTDSRKQSATSNASMITISNLNDTETSPPSILASRTAFGPGTGKQNRVTFADDLTTSHRLSDSILEAHVLEEDDLESVISDRDSFYQDSTTEGENTVVNRRMRPVTSLPPLSLLNAEVIKSLSEDDRQLIEFYSPQLDAHTEFLSKAIEEFLTVIEEQMPPHEFVQKGKLIILTAHKLIYMADTIAECISSGDVSKEVRRAADRLLDVLKTCVQATKHAADEYLSVSAVQSMANCIVTVSRAAYDLKLLVKQCCSNG</sequence>
<dbReference type="PANTHER" id="PTHR10654">
    <property type="entry name" value="CAS SCAFFOLDING PROTEIN"/>
    <property type="match status" value="1"/>
</dbReference>
<protein>
    <submittedName>
        <fullName evidence="9">Protein kinase domain-containing protein</fullName>
    </submittedName>
</protein>
<dbReference type="GeneID" id="9941899"/>
<reference evidence="9" key="2">
    <citation type="submission" date="2016-11" db="UniProtKB">
        <authorList>
            <consortium name="WormBaseParasite"/>
        </authorList>
    </citation>
    <scope>IDENTIFICATION</scope>
</reference>
<evidence type="ECO:0000259" key="5">
    <source>
        <dbReference type="Pfam" id="PF08824"/>
    </source>
</evidence>
<feature type="compositionally biased region" description="Polar residues" evidence="4">
    <location>
        <begin position="60"/>
        <end position="70"/>
    </location>
</feature>
<dbReference type="GO" id="GO:0005737">
    <property type="term" value="C:cytoplasm"/>
    <property type="evidence" value="ECO:0007669"/>
    <property type="project" value="UniProtKB-SubCell"/>
</dbReference>
<evidence type="ECO:0000256" key="1">
    <source>
        <dbReference type="ARBA" id="ARBA00004496"/>
    </source>
</evidence>
<dbReference type="AlphaFoldDB" id="A0A1I7VSB8"/>
<dbReference type="GO" id="GO:0005886">
    <property type="term" value="C:plasma membrane"/>
    <property type="evidence" value="ECO:0007669"/>
    <property type="project" value="TreeGrafter"/>
</dbReference>
<feature type="compositionally biased region" description="Basic and acidic residues" evidence="4">
    <location>
        <begin position="45"/>
        <end position="59"/>
    </location>
</feature>
<dbReference type="Pfam" id="PF08824">
    <property type="entry name" value="Serine_rich"/>
    <property type="match status" value="1"/>
</dbReference>
<dbReference type="STRING" id="7209.A0A1I7VSB8"/>
<evidence type="ECO:0000256" key="3">
    <source>
        <dbReference type="ARBA" id="ARBA00022553"/>
    </source>
</evidence>
<dbReference type="InterPro" id="IPR037362">
    <property type="entry name" value="CAS_fam"/>
</dbReference>
<dbReference type="KEGG" id="loa:LOAG_04493"/>
<dbReference type="RefSeq" id="XP_003140078.1">
    <property type="nucleotide sequence ID" value="XM_003140030.2"/>
</dbReference>
<dbReference type="Gene3D" id="1.20.120.230">
    <property type="entry name" value="Alpha-catenin/vinculin-like"/>
    <property type="match status" value="1"/>
</dbReference>
<feature type="domain" description="Serine rich protein interaction" evidence="5">
    <location>
        <begin position="400"/>
        <end position="536"/>
    </location>
</feature>
<feature type="domain" description="CAS family C-terminal" evidence="6">
    <location>
        <begin position="698"/>
        <end position="838"/>
    </location>
</feature>